<reference evidence="1" key="1">
    <citation type="submission" date="2013-05" db="EMBL/GenBank/DDBJ databases">
        <title>Draft genome sequences of six wheat associated Fusarium spp. isolates.</title>
        <authorList>
            <person name="Moolhuijzen P.M."/>
            <person name="Manners J.M."/>
            <person name="Wilcox S."/>
            <person name="Bellgard M.I."/>
            <person name="Gardiner D.M."/>
        </authorList>
    </citation>
    <scope>NUCLEOTIDE SEQUENCE</scope>
    <source>
        <strain evidence="1">CS3069</strain>
    </source>
</reference>
<evidence type="ECO:0000313" key="1">
    <source>
        <dbReference type="EMBL" id="CEG05444.1"/>
    </source>
</evidence>
<organism evidence="1">
    <name type="scientific">Fusarium clavum</name>
    <dbReference type="NCBI Taxonomy" id="2594811"/>
    <lineage>
        <taxon>Eukaryota</taxon>
        <taxon>Fungi</taxon>
        <taxon>Dikarya</taxon>
        <taxon>Ascomycota</taxon>
        <taxon>Pezizomycotina</taxon>
        <taxon>Sordariomycetes</taxon>
        <taxon>Hypocreomycetidae</taxon>
        <taxon>Hypocreales</taxon>
        <taxon>Nectriaceae</taxon>
        <taxon>Fusarium</taxon>
        <taxon>Fusarium incarnatum-equiseti species complex</taxon>
    </lineage>
</organism>
<accession>A0A090MEC4</accession>
<proteinExistence type="predicted"/>
<dbReference type="AlphaFoldDB" id="A0A090MEC4"/>
<name>A0A090MEC4_9HYPO</name>
<sequence>MKRAIIISKWPLDWCMESTFGQLSTPISSHLSMIFGYIVFRAKFVISQDWNSGGARVIT</sequence>
<dbReference type="EMBL" id="CBMI010004021">
    <property type="protein sequence ID" value="CEG05444.1"/>
    <property type="molecule type" value="Genomic_DNA"/>
</dbReference>
<protein>
    <submittedName>
        <fullName evidence="1">WGS project CBMI000000000 data, contig CS3069_c004023</fullName>
    </submittedName>
</protein>
<gene>
    <name evidence="1" type="ORF">BN850_0114830</name>
</gene>
<comment type="caution">
    <text evidence="1">The sequence shown here is derived from an EMBL/GenBank/DDBJ whole genome shotgun (WGS) entry which is preliminary data.</text>
</comment>